<dbReference type="InterPro" id="IPR020846">
    <property type="entry name" value="MFS_dom"/>
</dbReference>
<dbReference type="InterPro" id="IPR044777">
    <property type="entry name" value="SLC17A9-like"/>
</dbReference>
<dbReference type="InterPro" id="IPR027728">
    <property type="entry name" value="Topless_fam"/>
</dbReference>
<evidence type="ECO:0000256" key="4">
    <source>
        <dbReference type="ARBA" id="ARBA00022729"/>
    </source>
</evidence>
<evidence type="ECO:0000256" key="12">
    <source>
        <dbReference type="SAM" id="Phobius"/>
    </source>
</evidence>
<evidence type="ECO:0000256" key="9">
    <source>
        <dbReference type="ARBA" id="ARBA00044504"/>
    </source>
</evidence>
<dbReference type="SMART" id="SM00667">
    <property type="entry name" value="LisH"/>
    <property type="match status" value="1"/>
</dbReference>
<comment type="caution">
    <text evidence="15">The sequence shown here is derived from an EMBL/GenBank/DDBJ whole genome shotgun (WGS) entry which is preliminary data.</text>
</comment>
<dbReference type="FunFam" id="1.20.1250.20:FF:000220">
    <property type="entry name" value="Probable anion transporter 7"/>
    <property type="match status" value="1"/>
</dbReference>
<dbReference type="GO" id="GO:0012505">
    <property type="term" value="C:endomembrane system"/>
    <property type="evidence" value="ECO:0007669"/>
    <property type="project" value="UniProtKB-SubCell"/>
</dbReference>
<dbReference type="Pfam" id="PF21359">
    <property type="entry name" value="zf_topless"/>
    <property type="match status" value="1"/>
</dbReference>
<organism evidence="15 16">
    <name type="scientific">Penstemon smallii</name>
    <dbReference type="NCBI Taxonomy" id="265156"/>
    <lineage>
        <taxon>Eukaryota</taxon>
        <taxon>Viridiplantae</taxon>
        <taxon>Streptophyta</taxon>
        <taxon>Embryophyta</taxon>
        <taxon>Tracheophyta</taxon>
        <taxon>Spermatophyta</taxon>
        <taxon>Magnoliopsida</taxon>
        <taxon>eudicotyledons</taxon>
        <taxon>Gunneridae</taxon>
        <taxon>Pentapetalae</taxon>
        <taxon>asterids</taxon>
        <taxon>lamiids</taxon>
        <taxon>Lamiales</taxon>
        <taxon>Plantaginaceae</taxon>
        <taxon>Cheloneae</taxon>
        <taxon>Penstemon</taxon>
    </lineage>
</organism>
<reference evidence="15 16" key="1">
    <citation type="submission" date="2024-12" db="EMBL/GenBank/DDBJ databases">
        <title>The unique morphological basis and parallel evolutionary history of personate flowers in Penstemon.</title>
        <authorList>
            <person name="Depatie T.H."/>
            <person name="Wessinger C.A."/>
        </authorList>
    </citation>
    <scope>NUCLEOTIDE SEQUENCE [LARGE SCALE GENOMIC DNA]</scope>
    <source>
        <strain evidence="15">WTNN_2</strain>
        <tissue evidence="15">Leaf</tissue>
    </source>
</reference>
<dbReference type="InterPro" id="IPR036322">
    <property type="entry name" value="WD40_repeat_dom_sf"/>
</dbReference>
<keyword evidence="16" id="KW-1185">Reference proteome</keyword>
<dbReference type="PROSITE" id="PS50896">
    <property type="entry name" value="LISH"/>
    <property type="match status" value="1"/>
</dbReference>
<feature type="transmembrane region" description="Helical" evidence="12">
    <location>
        <begin position="1319"/>
        <end position="1346"/>
    </location>
</feature>
<dbReference type="InterPro" id="IPR006594">
    <property type="entry name" value="LisH"/>
</dbReference>
<evidence type="ECO:0000256" key="5">
    <source>
        <dbReference type="ARBA" id="ARBA00022737"/>
    </source>
</evidence>
<dbReference type="PROSITE" id="PS50082">
    <property type="entry name" value="WD_REPEATS_2"/>
    <property type="match status" value="2"/>
</dbReference>
<dbReference type="SUPFAM" id="SSF50998">
    <property type="entry name" value="Quinoprotein alcohol dehydrogenase-like"/>
    <property type="match status" value="1"/>
</dbReference>
<comment type="similarity">
    <text evidence="8">Belongs to the major facilitator superfamily. Sodium/anion cotransporter (TC 2.A.1.14) family.</text>
</comment>
<dbReference type="FunFam" id="1.20.1250.20:FF:000199">
    <property type="entry name" value="Probable anion transporter 7"/>
    <property type="match status" value="1"/>
</dbReference>
<feature type="transmembrane region" description="Helical" evidence="12">
    <location>
        <begin position="1366"/>
        <end position="1388"/>
    </location>
</feature>
<dbReference type="PROSITE" id="PS50897">
    <property type="entry name" value="CTLH"/>
    <property type="match status" value="1"/>
</dbReference>
<dbReference type="SUPFAM" id="SSF63829">
    <property type="entry name" value="Calcium-dependent phosphotriesterase"/>
    <property type="match status" value="1"/>
</dbReference>
<dbReference type="InterPro" id="IPR006595">
    <property type="entry name" value="CTLH_C"/>
</dbReference>
<feature type="repeat" description="WD" evidence="10">
    <location>
        <begin position="570"/>
        <end position="601"/>
    </location>
</feature>
<feature type="transmembrane region" description="Helical" evidence="12">
    <location>
        <begin position="1234"/>
        <end position="1253"/>
    </location>
</feature>
<comment type="subcellular location">
    <subcellularLocation>
        <location evidence="1">Endomembrane system</location>
        <topology evidence="1">Multi-pass membrane protein</topology>
    </subcellularLocation>
</comment>
<dbReference type="GO" id="GO:0005315">
    <property type="term" value="F:phosphate transmembrane transporter activity"/>
    <property type="evidence" value="ECO:0007669"/>
    <property type="project" value="UniProtKB-ARBA"/>
</dbReference>
<sequence>MHLSLQLSDKHAYLSLWTHRFLTLLFKGEATLKKETENLAMTLSKDLIFLILQFCDEENLKRTAHMLQQETGYFFDLKYFEDLVLDGNWEDTEKYLSSFTTVEDNKFSTKIYFEIRKQKYLETLDKHEYGVALDILLKDLKVFSQSNKELVKEMTQLLALDDFREHSSLSFYGDTLSARKRMMNELKTIIEANPLLQGRTRFPQINKSRLRRLINQSLNWQHLHCENPHPQPHIDTLFIDHKCPGPDSMQDQSNSKSSLPPNPMTESASLFMGNPTSNQSPVNEAVFSGIAVNLENVFNKALVEGKNSHDTSELTSFEPIHEVASLKEPSSCSANEVPKEFPRIVGRTLNIDSSPSSMDFHPVYQTLLLVGNTVGDIELWDVNSSEQLFKISFIWDFKLGLNSRVFSEDLENSSSISVNRILWSPDGSLFGTAFSKRMVHLYSYEKNENYYKKKLEVWDAATGVKQYAFEGHWAPVYSLCPHKKENVHFLFSISTSGEIKLWLYDNMGPRVTYDAPGLCCTRMSYNTDGKRLFSCGTNKQGKSYIVQWDDSEGFIVRNYDGLSKLSSSMVHFDTSSNRFLAAGDDHLIKIWDVDCNEILAVIDADGGLPASPYIRFNKKGTLLAVSADNNQIKILANDQGLELLQTSGSLTESFEKLALNPAPVPVPVPLKAGVAEGNVTTEEALDALEKVNPERPSESKKLEMPNISKIVEVPRCLSSLVSFDVETPIQRLVYTNAGNGILALTEDGIHLLWKWVRNFTNLGGEATPKYAPQLWQPKRGVLMVNDTPGDSLDDVVTPCLALSRNDSYVISSSGKMISLYNLLVFKKMRNVMPSPPAATCIVFYPPDNNIIAVGMDDSSILIYNIRVDEVISRLKGHSKRISGLAFSTTFNVLVSSGVDTQIVLWDSVTWEKKKSTALQISIGWLASDEVETNIELDKDQKHFLAIHETQLAIYETTTLRRLKQWAIANFCTRISHAAFSCDSELVYAAMRDGILLILGASDLTPRFEINPYAYLPADISGYVDPIVVAAHPQKPNQFALGLSSGGVVVIEPLESEGKWTGVPPKGILFSAEEGVVSGVLKLLHSVHCLKIIYTQNRMKSKNFPKRYLIVILTFICTCVCYIERVGFSIAYTAAADAAGVNQASKGMILSTFYYGYACSQVPGGWAAQKIGGRRVLLLSFVLWSLTCAFVPLDPSRVSLLVITRLLVGVAQGFIFPSIHTVLAQWVPPHERSRSVSLTTSGMYFGAAAGMLILPSVVKFRGPQSVFLAEAGLGAMWSLLWFKYASDPPRELLPMRGGQKTKLENGGHSNRTPKIPWKKIILSLPVWAIVVNNFTFHYALYVLMNWLPTYFELGLKFSLQEMGSSKMMPYLNMFIFSNIGGVIADHLITRRILSVTRTRKVLNTVGFVVASFALMALPIFRTPDGVVFCSSAALGFLAFGRAGFAVNHMDIAPKYAGIVMGVSNTAGTLAGIVGVDLTGRLLEAAKAAQLDLTSPDSWRLVFFIPGLLCLFSSVVFLLLSTGERVFE</sequence>
<proteinExistence type="inferred from homology"/>
<evidence type="ECO:0000256" key="3">
    <source>
        <dbReference type="ARBA" id="ARBA00022692"/>
    </source>
</evidence>
<feature type="transmembrane region" description="Helical" evidence="12">
    <location>
        <begin position="1455"/>
        <end position="1476"/>
    </location>
</feature>
<dbReference type="CDD" id="cd17380">
    <property type="entry name" value="MFS_SLC17A9_like"/>
    <property type="match status" value="1"/>
</dbReference>
<evidence type="ECO:0000256" key="6">
    <source>
        <dbReference type="ARBA" id="ARBA00022989"/>
    </source>
</evidence>
<evidence type="ECO:0000259" key="14">
    <source>
        <dbReference type="PROSITE" id="PS50897"/>
    </source>
</evidence>
<evidence type="ECO:0000256" key="2">
    <source>
        <dbReference type="ARBA" id="ARBA00022574"/>
    </source>
</evidence>
<evidence type="ECO:0000256" key="8">
    <source>
        <dbReference type="ARBA" id="ARBA00024362"/>
    </source>
</evidence>
<evidence type="ECO:0000256" key="1">
    <source>
        <dbReference type="ARBA" id="ARBA00004127"/>
    </source>
</evidence>
<keyword evidence="5" id="KW-0677">Repeat</keyword>
<feature type="transmembrane region" description="Helical" evidence="12">
    <location>
        <begin position="1106"/>
        <end position="1122"/>
    </location>
</feature>
<feature type="region of interest" description="Disordered" evidence="11">
    <location>
        <begin position="240"/>
        <end position="277"/>
    </location>
</feature>
<dbReference type="SUPFAM" id="SSF50978">
    <property type="entry name" value="WD40 repeat-like"/>
    <property type="match status" value="1"/>
</dbReference>
<evidence type="ECO:0000259" key="13">
    <source>
        <dbReference type="PROSITE" id="PS50850"/>
    </source>
</evidence>
<comment type="similarity">
    <text evidence="9">Belongs to the major facilitator superfamily. Phosphate:H(+) symporter (TC 2.A.1.9) family.</text>
</comment>
<dbReference type="InterPro" id="IPR054532">
    <property type="entry name" value="TPL_SMU1_LisH-like"/>
</dbReference>
<dbReference type="SUPFAM" id="SSF103473">
    <property type="entry name" value="MFS general substrate transporter"/>
    <property type="match status" value="1"/>
</dbReference>
<dbReference type="PANTHER" id="PTHR44083">
    <property type="entry name" value="TOPLESS-RELATED PROTEIN 1-RELATED"/>
    <property type="match status" value="1"/>
</dbReference>
<keyword evidence="2 10" id="KW-0853">WD repeat</keyword>
<keyword evidence="6 12" id="KW-1133">Transmembrane helix</keyword>
<dbReference type="InterPro" id="IPR036259">
    <property type="entry name" value="MFS_trans_sf"/>
</dbReference>
<dbReference type="Gene3D" id="2.130.10.10">
    <property type="entry name" value="YVTN repeat-like/Quinoprotein amine dehydrogenase"/>
    <property type="match status" value="3"/>
</dbReference>
<dbReference type="InterPro" id="IPR015943">
    <property type="entry name" value="WD40/YVTN_repeat-like_dom_sf"/>
</dbReference>
<dbReference type="SMART" id="SM00320">
    <property type="entry name" value="WD40"/>
    <property type="match status" value="7"/>
</dbReference>
<feature type="transmembrane region" description="Helical" evidence="12">
    <location>
        <begin position="1496"/>
        <end position="1518"/>
    </location>
</feature>
<keyword evidence="4" id="KW-0732">Signal</keyword>
<feature type="transmembrane region" description="Helical" evidence="12">
    <location>
        <begin position="1424"/>
        <end position="1443"/>
    </location>
</feature>
<feature type="repeat" description="WD" evidence="10">
    <location>
        <begin position="874"/>
        <end position="906"/>
    </location>
</feature>
<dbReference type="Pfam" id="PF21889">
    <property type="entry name" value="TPR1-like_2nd"/>
    <property type="match status" value="1"/>
</dbReference>
<evidence type="ECO:0000313" key="16">
    <source>
        <dbReference type="Proteomes" id="UP001634393"/>
    </source>
</evidence>
<dbReference type="Proteomes" id="UP001634393">
    <property type="component" value="Unassembled WGS sequence"/>
</dbReference>
<dbReference type="InterPro" id="IPR054080">
    <property type="entry name" value="TPR1-like_2nd"/>
</dbReference>
<dbReference type="PROSITE" id="PS50850">
    <property type="entry name" value="MFS"/>
    <property type="match status" value="1"/>
</dbReference>
<evidence type="ECO:0000256" key="11">
    <source>
        <dbReference type="SAM" id="MobiDB-lite"/>
    </source>
</evidence>
<dbReference type="InterPro" id="IPR048419">
    <property type="entry name" value="Topless_Znf"/>
</dbReference>
<dbReference type="EMBL" id="JBJXBP010000002">
    <property type="protein sequence ID" value="KAL3844014.1"/>
    <property type="molecule type" value="Genomic_DNA"/>
</dbReference>
<evidence type="ECO:0000256" key="10">
    <source>
        <dbReference type="PROSITE-ProRule" id="PRU00221"/>
    </source>
</evidence>
<dbReference type="Pfam" id="PF17814">
    <property type="entry name" value="LisH_TPL"/>
    <property type="match status" value="1"/>
</dbReference>
<keyword evidence="7 12" id="KW-0472">Membrane</keyword>
<feature type="domain" description="Major facilitator superfamily (MFS) profile" evidence="13">
    <location>
        <begin position="1109"/>
        <end position="1523"/>
    </location>
</feature>
<keyword evidence="3 12" id="KW-0812">Transmembrane</keyword>
<feature type="domain" description="CTLH" evidence="14">
    <location>
        <begin position="73"/>
        <end position="131"/>
    </location>
</feature>
<dbReference type="PROSITE" id="PS50294">
    <property type="entry name" value="WD_REPEATS_REGION"/>
    <property type="match status" value="1"/>
</dbReference>
<dbReference type="Pfam" id="PF00400">
    <property type="entry name" value="WD40"/>
    <property type="match status" value="1"/>
</dbReference>
<evidence type="ECO:0000256" key="7">
    <source>
        <dbReference type="ARBA" id="ARBA00023136"/>
    </source>
</evidence>
<dbReference type="InterPro" id="IPR011047">
    <property type="entry name" value="Quinoprotein_ADH-like_sf"/>
</dbReference>
<dbReference type="Pfam" id="PF07690">
    <property type="entry name" value="MFS_1"/>
    <property type="match status" value="1"/>
</dbReference>
<feature type="transmembrane region" description="Helical" evidence="12">
    <location>
        <begin position="1175"/>
        <end position="1192"/>
    </location>
</feature>
<accession>A0ABD3U3I1</accession>
<evidence type="ECO:0000313" key="15">
    <source>
        <dbReference type="EMBL" id="KAL3844014.1"/>
    </source>
</evidence>
<dbReference type="Gene3D" id="1.20.1250.20">
    <property type="entry name" value="MFS general substrate transporter like domains"/>
    <property type="match status" value="2"/>
</dbReference>
<protein>
    <submittedName>
        <fullName evidence="15">Uncharacterized protein</fullName>
    </submittedName>
</protein>
<feature type="transmembrane region" description="Helical" evidence="12">
    <location>
        <begin position="1400"/>
        <end position="1418"/>
    </location>
</feature>
<dbReference type="InterPro" id="IPR001680">
    <property type="entry name" value="WD40_rpt"/>
</dbReference>
<feature type="compositionally biased region" description="Polar residues" evidence="11">
    <location>
        <begin position="249"/>
        <end position="277"/>
    </location>
</feature>
<gene>
    <name evidence="15" type="ORF">ACJIZ3_001417</name>
</gene>
<dbReference type="InterPro" id="IPR011701">
    <property type="entry name" value="MFS"/>
</dbReference>
<dbReference type="PANTHER" id="PTHR44083:SF22">
    <property type="entry name" value="PROTEIN TPR3-LIKE"/>
    <property type="match status" value="1"/>
</dbReference>
<name>A0ABD3U3I1_9LAMI</name>
<dbReference type="SMART" id="SM00668">
    <property type="entry name" value="CTLH"/>
    <property type="match status" value="1"/>
</dbReference>